<dbReference type="Proteomes" id="UP001224775">
    <property type="component" value="Unassembled WGS sequence"/>
</dbReference>
<reference evidence="2" key="1">
    <citation type="submission" date="2023-06" db="EMBL/GenBank/DDBJ databases">
        <title>Survivors Of The Sea: Transcriptome response of Skeletonema marinoi to long-term dormancy.</title>
        <authorList>
            <person name="Pinder M.I.M."/>
            <person name="Kourtchenko O."/>
            <person name="Robertson E.K."/>
            <person name="Larsson T."/>
            <person name="Maumus F."/>
            <person name="Osuna-Cruz C.M."/>
            <person name="Vancaester E."/>
            <person name="Stenow R."/>
            <person name="Vandepoele K."/>
            <person name="Ploug H."/>
            <person name="Bruchert V."/>
            <person name="Godhe A."/>
            <person name="Topel M."/>
        </authorList>
    </citation>
    <scope>NUCLEOTIDE SEQUENCE</scope>
    <source>
        <strain evidence="2">R05AC</strain>
    </source>
</reference>
<dbReference type="PANTHER" id="PTHR13134">
    <property type="entry name" value="TRAFFICKING PROTEIN PARTICLE COMPLEX SUBUNIT 13"/>
    <property type="match status" value="1"/>
</dbReference>
<dbReference type="AlphaFoldDB" id="A0AAD8YEF7"/>
<name>A0AAD8YEF7_9STRA</name>
<gene>
    <name evidence="2" type="ORF">QTG54_004109</name>
</gene>
<dbReference type="EMBL" id="JATAAI010000006">
    <property type="protein sequence ID" value="KAK1744818.1"/>
    <property type="molecule type" value="Genomic_DNA"/>
</dbReference>
<evidence type="ECO:0000313" key="3">
    <source>
        <dbReference type="Proteomes" id="UP001224775"/>
    </source>
</evidence>
<organism evidence="2 3">
    <name type="scientific">Skeletonema marinoi</name>
    <dbReference type="NCBI Taxonomy" id="267567"/>
    <lineage>
        <taxon>Eukaryota</taxon>
        <taxon>Sar</taxon>
        <taxon>Stramenopiles</taxon>
        <taxon>Ochrophyta</taxon>
        <taxon>Bacillariophyta</taxon>
        <taxon>Coscinodiscophyceae</taxon>
        <taxon>Thalassiosirophycidae</taxon>
        <taxon>Thalassiosirales</taxon>
        <taxon>Skeletonemataceae</taxon>
        <taxon>Skeletonema</taxon>
        <taxon>Skeletonema marinoi-dohrnii complex</taxon>
    </lineage>
</organism>
<dbReference type="InterPro" id="IPR055427">
    <property type="entry name" value="TRAPPC13_N"/>
</dbReference>
<protein>
    <submittedName>
        <fullName evidence="2">Trafficking protein particle complex subunit 13</fullName>
    </submittedName>
</protein>
<dbReference type="InterPro" id="IPR010378">
    <property type="entry name" value="TRAPPC13"/>
</dbReference>
<comment type="caution">
    <text evidence="2">The sequence shown here is derived from an EMBL/GenBank/DDBJ whole genome shotgun (WGS) entry which is preliminary data.</text>
</comment>
<feature type="domain" description="Trafficking protein particle complex subunit 13 N-terminal" evidence="1">
    <location>
        <begin position="2"/>
        <end position="75"/>
    </location>
</feature>
<dbReference type="PANTHER" id="PTHR13134:SF3">
    <property type="entry name" value="TRAFFICKING PROTEIN PARTICLE COMPLEX SUBUNIT 13"/>
    <property type="match status" value="1"/>
</dbReference>
<evidence type="ECO:0000313" key="2">
    <source>
        <dbReference type="EMBL" id="KAK1744818.1"/>
    </source>
</evidence>
<keyword evidence="3" id="KW-1185">Reference proteome</keyword>
<accession>A0AAD8YEF7</accession>
<dbReference type="GO" id="GO:1990072">
    <property type="term" value="C:TRAPPIII protein complex"/>
    <property type="evidence" value="ECO:0007669"/>
    <property type="project" value="TreeGrafter"/>
</dbReference>
<proteinExistence type="predicted"/>
<dbReference type="Pfam" id="PF06159">
    <property type="entry name" value="TRAPPC13_N"/>
    <property type="match status" value="1"/>
</dbReference>
<evidence type="ECO:0000259" key="1">
    <source>
        <dbReference type="Pfam" id="PF06159"/>
    </source>
</evidence>
<sequence>MVAQLQTPSRRILLPTALDARNNNNSSLREVAPGEGVDALISRRLEEVGQHILRVEVSYDSGGAKTLRKFYRFNVTNPLQITAQSVTRSGDATCLVSINVENIMDKQGVTGGAVAISSIGFDAADGLSAMEINVEDESDESNDPAQNIKQRQSAVELYDSTVILHPGDSYQYLFSVSAESEAAALRGIACGDELGKAVVVFQKTMGELGKIYSSPVMCPPTSFLKEDGTQNSKFVTNASGFRWMWLLLQPSDLPHLEEETGVWMKYFLSLLNQLIHPPL</sequence>